<dbReference type="Proteomes" id="UP000000311">
    <property type="component" value="Unassembled WGS sequence"/>
</dbReference>
<name>E2ASF5_CAMFO</name>
<dbReference type="InParanoid" id="E2ASF5"/>
<organism evidence="2">
    <name type="scientific">Camponotus floridanus</name>
    <name type="common">Florida carpenter ant</name>
    <dbReference type="NCBI Taxonomy" id="104421"/>
    <lineage>
        <taxon>Eukaryota</taxon>
        <taxon>Metazoa</taxon>
        <taxon>Ecdysozoa</taxon>
        <taxon>Arthropoda</taxon>
        <taxon>Hexapoda</taxon>
        <taxon>Insecta</taxon>
        <taxon>Pterygota</taxon>
        <taxon>Neoptera</taxon>
        <taxon>Endopterygota</taxon>
        <taxon>Hymenoptera</taxon>
        <taxon>Apocrita</taxon>
        <taxon>Aculeata</taxon>
        <taxon>Formicoidea</taxon>
        <taxon>Formicidae</taxon>
        <taxon>Formicinae</taxon>
        <taxon>Camponotus</taxon>
    </lineage>
</organism>
<reference evidence="1 2" key="1">
    <citation type="journal article" date="2010" name="Science">
        <title>Genomic comparison of the ants Camponotus floridanus and Harpegnathos saltator.</title>
        <authorList>
            <person name="Bonasio R."/>
            <person name="Zhang G."/>
            <person name="Ye C."/>
            <person name="Mutti N.S."/>
            <person name="Fang X."/>
            <person name="Qin N."/>
            <person name="Donahue G."/>
            <person name="Yang P."/>
            <person name="Li Q."/>
            <person name="Li C."/>
            <person name="Zhang P."/>
            <person name="Huang Z."/>
            <person name="Berger S.L."/>
            <person name="Reinberg D."/>
            <person name="Wang J."/>
            <person name="Liebig J."/>
        </authorList>
    </citation>
    <scope>NUCLEOTIDE SEQUENCE [LARGE SCALE GENOMIC DNA]</scope>
    <source>
        <strain evidence="2">C129</strain>
    </source>
</reference>
<accession>E2ASF5</accession>
<proteinExistence type="predicted"/>
<protein>
    <submittedName>
        <fullName evidence="1">Uncharacterized protein</fullName>
    </submittedName>
</protein>
<dbReference type="EMBL" id="GL442298">
    <property type="protein sequence ID" value="EFN63621.1"/>
    <property type="molecule type" value="Genomic_DNA"/>
</dbReference>
<evidence type="ECO:0000313" key="2">
    <source>
        <dbReference type="Proteomes" id="UP000000311"/>
    </source>
</evidence>
<sequence>MIADESDKLVVTLLHKRVMHDMCRPRGGCFQDVSPPLMFPAQCLGKDMQKETRKEAVILLFLNSCREIPSIRVAKVANNPEFCLLLRRPCRKLASELALHKVRIKSHELSRGSAHSANAPDLRVRRSNASGMAAGWLELLM</sequence>
<dbReference type="AlphaFoldDB" id="E2ASF5"/>
<keyword evidence="2" id="KW-1185">Reference proteome</keyword>
<gene>
    <name evidence="1" type="ORF">EAG_07399</name>
</gene>
<evidence type="ECO:0000313" key="1">
    <source>
        <dbReference type="EMBL" id="EFN63621.1"/>
    </source>
</evidence>